<gene>
    <name evidence="9" type="ORF">C7445_101365</name>
</gene>
<evidence type="ECO:0000256" key="4">
    <source>
        <dbReference type="ARBA" id="ARBA00022989"/>
    </source>
</evidence>
<evidence type="ECO:0000256" key="1">
    <source>
        <dbReference type="ARBA" id="ARBA00004167"/>
    </source>
</evidence>
<dbReference type="Pfam" id="PF25954">
    <property type="entry name" value="Beta-barrel_RND_2"/>
    <property type="match status" value="1"/>
</dbReference>
<dbReference type="GO" id="GO:0055085">
    <property type="term" value="P:transmembrane transport"/>
    <property type="evidence" value="ECO:0007669"/>
    <property type="project" value="InterPro"/>
</dbReference>
<evidence type="ECO:0000313" key="10">
    <source>
        <dbReference type="Proteomes" id="UP000294581"/>
    </source>
</evidence>
<evidence type="ECO:0000256" key="2">
    <source>
        <dbReference type="ARBA" id="ARBA00009477"/>
    </source>
</evidence>
<evidence type="ECO:0000259" key="7">
    <source>
        <dbReference type="Pfam" id="PF25954"/>
    </source>
</evidence>
<dbReference type="EMBL" id="SORF01000001">
    <property type="protein sequence ID" value="TDY51363.1"/>
    <property type="molecule type" value="Genomic_DNA"/>
</dbReference>
<dbReference type="Gene3D" id="2.40.30.170">
    <property type="match status" value="1"/>
</dbReference>
<dbReference type="GO" id="GO:0016020">
    <property type="term" value="C:membrane"/>
    <property type="evidence" value="ECO:0007669"/>
    <property type="project" value="UniProtKB-SubCell"/>
</dbReference>
<keyword evidence="3 6" id="KW-0812">Transmembrane</keyword>
<feature type="domain" description="CusB-like beta-barrel" evidence="7">
    <location>
        <begin position="124"/>
        <end position="214"/>
    </location>
</feature>
<sequence>MNAKRLLLIQVIIIVVVVAAGFVGYYFYHQSTQYLRTDDAQVTGQQIVIAAPASGQLSSWNGTEGTQFATGDVIGTISVPSGTRTATVNITAPQTSTIVQNSAVDREFVAAGTPLAYAYNLNNLWVTANIKETQINDVHVGQAVDVYVDAYPGTSFSGVVQQIGLATASTFSLLPQTNTNANFTKVTQVIPVTIRLQTYTGQLAPGMSATVRIHK</sequence>
<dbReference type="AlphaFoldDB" id="A0A4R8LUC5"/>
<dbReference type="Proteomes" id="UP000294581">
    <property type="component" value="Unassembled WGS sequence"/>
</dbReference>
<keyword evidence="5 6" id="KW-0472">Membrane</keyword>
<name>A0A4R8LUC5_9BACL</name>
<evidence type="ECO:0000256" key="3">
    <source>
        <dbReference type="ARBA" id="ARBA00022692"/>
    </source>
</evidence>
<accession>A0A4R8LUC5</accession>
<dbReference type="InterPro" id="IPR058792">
    <property type="entry name" value="Beta-barrel_RND_2"/>
</dbReference>
<comment type="subcellular location">
    <subcellularLocation>
        <location evidence="1">Membrane</location>
        <topology evidence="1">Single-pass membrane protein</topology>
    </subcellularLocation>
</comment>
<reference evidence="9 10" key="1">
    <citation type="submission" date="2019-03" db="EMBL/GenBank/DDBJ databases">
        <title>Genomic Encyclopedia of Type Strains, Phase IV (KMG-IV): sequencing the most valuable type-strain genomes for metagenomic binning, comparative biology and taxonomic classification.</title>
        <authorList>
            <person name="Goeker M."/>
        </authorList>
    </citation>
    <scope>NUCLEOTIDE SEQUENCE [LARGE SCALE GENOMIC DNA]</scope>
    <source>
        <strain evidence="9 10">DSM 17974</strain>
    </source>
</reference>
<comment type="similarity">
    <text evidence="2">Belongs to the membrane fusion protein (MFP) (TC 8.A.1) family.</text>
</comment>
<evidence type="ECO:0000256" key="5">
    <source>
        <dbReference type="ARBA" id="ARBA00023136"/>
    </source>
</evidence>
<dbReference type="PANTHER" id="PTHR30386:SF26">
    <property type="entry name" value="TRANSPORT PROTEIN COMB"/>
    <property type="match status" value="1"/>
</dbReference>
<keyword evidence="4 6" id="KW-1133">Transmembrane helix</keyword>
<dbReference type="PANTHER" id="PTHR30386">
    <property type="entry name" value="MEMBRANE FUSION SUBUNIT OF EMRAB-TOLC MULTIDRUG EFFLUX PUMP"/>
    <property type="match status" value="1"/>
</dbReference>
<dbReference type="RefSeq" id="WP_134158309.1">
    <property type="nucleotide sequence ID" value="NZ_BSUS01000001.1"/>
</dbReference>
<feature type="domain" description="YhbJ barrel-sandwich hybrid" evidence="8">
    <location>
        <begin position="48"/>
        <end position="117"/>
    </location>
</feature>
<dbReference type="InterPro" id="IPR050739">
    <property type="entry name" value="MFP"/>
</dbReference>
<dbReference type="InterPro" id="IPR058635">
    <property type="entry name" value="BSH_YhbJ"/>
</dbReference>
<organism evidence="9 10">
    <name type="scientific">Alicyclobacillus sacchari</name>
    <dbReference type="NCBI Taxonomy" id="392010"/>
    <lineage>
        <taxon>Bacteria</taxon>
        <taxon>Bacillati</taxon>
        <taxon>Bacillota</taxon>
        <taxon>Bacilli</taxon>
        <taxon>Bacillales</taxon>
        <taxon>Alicyclobacillaceae</taxon>
        <taxon>Alicyclobacillus</taxon>
    </lineage>
</organism>
<proteinExistence type="inferred from homology"/>
<dbReference type="Pfam" id="PF25997">
    <property type="entry name" value="BSH_YhbJ"/>
    <property type="match status" value="1"/>
</dbReference>
<comment type="caution">
    <text evidence="9">The sequence shown here is derived from an EMBL/GenBank/DDBJ whole genome shotgun (WGS) entry which is preliminary data.</text>
</comment>
<keyword evidence="10" id="KW-1185">Reference proteome</keyword>
<feature type="transmembrane region" description="Helical" evidence="6">
    <location>
        <begin position="7"/>
        <end position="28"/>
    </location>
</feature>
<evidence type="ECO:0000256" key="6">
    <source>
        <dbReference type="SAM" id="Phobius"/>
    </source>
</evidence>
<evidence type="ECO:0000259" key="8">
    <source>
        <dbReference type="Pfam" id="PF25997"/>
    </source>
</evidence>
<dbReference type="OrthoDB" id="9811754at2"/>
<protein>
    <submittedName>
        <fullName evidence="9">CusB/HlyD membrane fusion family barrel-sandwich protein</fullName>
    </submittedName>
</protein>
<evidence type="ECO:0000313" key="9">
    <source>
        <dbReference type="EMBL" id="TDY51363.1"/>
    </source>
</evidence>